<sequence>MRFRANTFGWYYEFCPTCNKTNQTPGSQFQRNCFNNSSTHITKYKIEIEVEHEPNTVNFVFWDKECIPYVGMSSHALRQIMKKTNKDHPSIYTEHLDHLLKKFSFRVKYQPYYKRASVVRLTQDPEGFLTIPNNDESAKGKAILCLEDNNIVNTSQASLTIPNEDECTKAKAIIHNEEYNAMNKDKQVTNSKATPSAVRIPLSEISVASISHINNGTTEHSQPSRSKNALHNPPKVLDINKMGTNLHSSFSTIATKPGI</sequence>
<dbReference type="InterPro" id="IPR012340">
    <property type="entry name" value="NA-bd_OB-fold"/>
</dbReference>
<feature type="compositionally biased region" description="Polar residues" evidence="1">
    <location>
        <begin position="214"/>
        <end position="229"/>
    </location>
</feature>
<evidence type="ECO:0000313" key="2">
    <source>
        <dbReference type="EMBL" id="CAI8586214.1"/>
    </source>
</evidence>
<organism evidence="2 3">
    <name type="scientific">Vicia faba</name>
    <name type="common">Broad bean</name>
    <name type="synonym">Faba vulgaris</name>
    <dbReference type="NCBI Taxonomy" id="3906"/>
    <lineage>
        <taxon>Eukaryota</taxon>
        <taxon>Viridiplantae</taxon>
        <taxon>Streptophyta</taxon>
        <taxon>Embryophyta</taxon>
        <taxon>Tracheophyta</taxon>
        <taxon>Spermatophyta</taxon>
        <taxon>Magnoliopsida</taxon>
        <taxon>eudicotyledons</taxon>
        <taxon>Gunneridae</taxon>
        <taxon>Pentapetalae</taxon>
        <taxon>rosids</taxon>
        <taxon>fabids</taxon>
        <taxon>Fabales</taxon>
        <taxon>Fabaceae</taxon>
        <taxon>Papilionoideae</taxon>
        <taxon>50 kb inversion clade</taxon>
        <taxon>NPAAA clade</taxon>
        <taxon>Hologalegina</taxon>
        <taxon>IRL clade</taxon>
        <taxon>Fabeae</taxon>
        <taxon>Vicia</taxon>
    </lineage>
</organism>
<dbReference type="SUPFAM" id="SSF50249">
    <property type="entry name" value="Nucleic acid-binding proteins"/>
    <property type="match status" value="1"/>
</dbReference>
<evidence type="ECO:0000313" key="3">
    <source>
        <dbReference type="Proteomes" id="UP001157006"/>
    </source>
</evidence>
<evidence type="ECO:0000256" key="1">
    <source>
        <dbReference type="SAM" id="MobiDB-lite"/>
    </source>
</evidence>
<protein>
    <recommendedName>
        <fullName evidence="4">Replication protein</fullName>
    </recommendedName>
</protein>
<dbReference type="Gene3D" id="2.40.50.140">
    <property type="entry name" value="Nucleic acid-binding proteins"/>
    <property type="match status" value="1"/>
</dbReference>
<reference evidence="2 3" key="1">
    <citation type="submission" date="2023-01" db="EMBL/GenBank/DDBJ databases">
        <authorList>
            <person name="Kreplak J."/>
        </authorList>
    </citation>
    <scope>NUCLEOTIDE SEQUENCE [LARGE SCALE GENOMIC DNA]</scope>
</reference>
<dbReference type="AlphaFoldDB" id="A0AAV0YK53"/>
<keyword evidence="3" id="KW-1185">Reference proteome</keyword>
<accession>A0AAV0YK53</accession>
<feature type="region of interest" description="Disordered" evidence="1">
    <location>
        <begin position="214"/>
        <end position="234"/>
    </location>
</feature>
<gene>
    <name evidence="2" type="ORF">VFH_I243520</name>
</gene>
<dbReference type="EMBL" id="OX451736">
    <property type="protein sequence ID" value="CAI8586214.1"/>
    <property type="molecule type" value="Genomic_DNA"/>
</dbReference>
<dbReference type="Proteomes" id="UP001157006">
    <property type="component" value="Chromosome 1L"/>
</dbReference>
<name>A0AAV0YK53_VICFA</name>
<evidence type="ECO:0008006" key="4">
    <source>
        <dbReference type="Google" id="ProtNLM"/>
    </source>
</evidence>
<proteinExistence type="predicted"/>